<protein>
    <submittedName>
        <fullName evidence="1">Uncharacterized protein</fullName>
    </submittedName>
</protein>
<comment type="caution">
    <text evidence="1">The sequence shown here is derived from an EMBL/GenBank/DDBJ whole genome shotgun (WGS) entry which is preliminary data.</text>
</comment>
<gene>
    <name evidence="1" type="ORF">GP2143_09765</name>
</gene>
<dbReference type="AlphaFoldDB" id="A0YFR9"/>
<proteinExistence type="predicted"/>
<evidence type="ECO:0000313" key="2">
    <source>
        <dbReference type="Proteomes" id="UP000004931"/>
    </source>
</evidence>
<reference evidence="1 2" key="1">
    <citation type="journal article" date="2010" name="J. Bacteriol.">
        <title>Genome sequence of the oligotrophic marine Gammaproteobacterium HTCC2143, isolated from the Oregon Coast.</title>
        <authorList>
            <person name="Oh H.M."/>
            <person name="Kang I."/>
            <person name="Ferriera S."/>
            <person name="Giovannoni S.J."/>
            <person name="Cho J.C."/>
        </authorList>
    </citation>
    <scope>NUCLEOTIDE SEQUENCE [LARGE SCALE GENOMIC DNA]</scope>
    <source>
        <strain evidence="1 2">HTCC2143</strain>
    </source>
</reference>
<sequence>MNYQYGILTIGPHRIANALVTDVGEIIRAVKRNSDEVLSASIGSIETLDQQAYLEEHSTS</sequence>
<dbReference type="Proteomes" id="UP000004931">
    <property type="component" value="Unassembled WGS sequence"/>
</dbReference>
<organism evidence="1 2">
    <name type="scientific">marine gamma proteobacterium HTCC2143</name>
    <dbReference type="NCBI Taxonomy" id="247633"/>
    <lineage>
        <taxon>Bacteria</taxon>
        <taxon>Pseudomonadati</taxon>
        <taxon>Pseudomonadota</taxon>
        <taxon>Gammaproteobacteria</taxon>
        <taxon>Cellvibrionales</taxon>
        <taxon>Spongiibacteraceae</taxon>
        <taxon>BD1-7 clade</taxon>
    </lineage>
</organism>
<keyword evidence="2" id="KW-1185">Reference proteome</keyword>
<name>A0YFR9_9GAMM</name>
<accession>A0YFR9</accession>
<dbReference type="EMBL" id="AAVT01000008">
    <property type="protein sequence ID" value="EAW30483.1"/>
    <property type="molecule type" value="Genomic_DNA"/>
</dbReference>
<evidence type="ECO:0000313" key="1">
    <source>
        <dbReference type="EMBL" id="EAW30483.1"/>
    </source>
</evidence>